<dbReference type="InterPro" id="IPR010131">
    <property type="entry name" value="MdtP/NodT-like"/>
</dbReference>
<dbReference type="GO" id="GO:0015562">
    <property type="term" value="F:efflux transmembrane transporter activity"/>
    <property type="evidence" value="ECO:0007669"/>
    <property type="project" value="InterPro"/>
</dbReference>
<dbReference type="Gene3D" id="1.20.1600.10">
    <property type="entry name" value="Outer membrane efflux proteins (OEP)"/>
    <property type="match status" value="1"/>
</dbReference>
<dbReference type="HOGENOM" id="CLU_012817_15_0_10"/>
<sequence length="443" mass="50602">MLLMCSVVYGRPVMGEQKIPDTPLYGVEQRERDYSKKNLDGLTEELLRYNSQLQSLAAKINAAHAFIPQASALDDPRLSFEASNIPVDNPSFHRTPMTGMQIYLRQRIPFPGKLGLKKKIAESREAQAVEEHLETLNQLVAKFKGAFYDYAFIFKAVDISQKTIGRLQALTKNLEAKYAVGEVPQQDVLKTKVELSKMRERLIRQDKMKDILASRITTLLHRPGKTPLKIVVSKTTLTGLPGGLEDLLKVAQNSRHWLNRADKIINEAEYQHALSKKELLPDFDFSVGYRLRSNAIEGPVLGEDFFSAGVSVNIPVWTTRKQGKRVEQTRYLVTAARKDKESIEQETIYQVERLFFEVTRLKEQYELYRSRIVPESESALVSSRRSYEANEVDYLNVITNELNLFQVQLLMHQYYFEHEKKIAELEMAIGKPLAALSFTGDAL</sequence>
<name>B3EPD6_CHLPB</name>
<dbReference type="Pfam" id="PF02321">
    <property type="entry name" value="OEP"/>
    <property type="match status" value="2"/>
</dbReference>
<organism evidence="2">
    <name type="scientific">Chlorobium phaeobacteroides (strain BS1)</name>
    <dbReference type="NCBI Taxonomy" id="331678"/>
    <lineage>
        <taxon>Bacteria</taxon>
        <taxon>Pseudomonadati</taxon>
        <taxon>Chlorobiota</taxon>
        <taxon>Chlorobiia</taxon>
        <taxon>Chlorobiales</taxon>
        <taxon>Chlorobiaceae</taxon>
        <taxon>Chlorobium/Pelodictyon group</taxon>
        <taxon>Chlorobium</taxon>
    </lineage>
</organism>
<evidence type="ECO:0000313" key="2">
    <source>
        <dbReference type="EMBL" id="ACE03814.1"/>
    </source>
</evidence>
<evidence type="ECO:0000256" key="1">
    <source>
        <dbReference type="ARBA" id="ARBA00007613"/>
    </source>
</evidence>
<proteinExistence type="inferred from homology"/>
<dbReference type="STRING" id="331678.Cphamn1_0863"/>
<dbReference type="SUPFAM" id="SSF56954">
    <property type="entry name" value="Outer membrane efflux proteins (OEP)"/>
    <property type="match status" value="1"/>
</dbReference>
<dbReference type="EMBL" id="CP001101">
    <property type="protein sequence ID" value="ACE03814.1"/>
    <property type="molecule type" value="Genomic_DNA"/>
</dbReference>
<dbReference type="AlphaFoldDB" id="B3EPD6"/>
<reference evidence="2" key="1">
    <citation type="submission" date="2008-06" db="EMBL/GenBank/DDBJ databases">
        <title>Complete sequence of Chlorobium phaeobacteroides BS1.</title>
        <authorList>
            <consortium name="US DOE Joint Genome Institute"/>
            <person name="Lucas S."/>
            <person name="Copeland A."/>
            <person name="Lapidus A."/>
            <person name="Glavina del Rio T."/>
            <person name="Dalin E."/>
            <person name="Tice H."/>
            <person name="Bruce D."/>
            <person name="Goodwin L."/>
            <person name="Pitluck S."/>
            <person name="Schmutz J."/>
            <person name="Larimer F."/>
            <person name="Land M."/>
            <person name="Hauser L."/>
            <person name="Kyrpides N."/>
            <person name="Ovchinnikova G."/>
            <person name="Li T."/>
            <person name="Liu Z."/>
            <person name="Zhao F."/>
            <person name="Overmann J."/>
            <person name="Bryant D.A."/>
            <person name="Richardson P."/>
        </authorList>
    </citation>
    <scope>NUCLEOTIDE SEQUENCE [LARGE SCALE GENOMIC DNA]</scope>
    <source>
        <strain evidence="2">BS1</strain>
    </source>
</reference>
<comment type="similarity">
    <text evidence="1">Belongs to the outer membrane factor (OMF) (TC 1.B.17) family.</text>
</comment>
<dbReference type="PANTHER" id="PTHR30203">
    <property type="entry name" value="OUTER MEMBRANE CATION EFFLUX PROTEIN"/>
    <property type="match status" value="1"/>
</dbReference>
<dbReference type="eggNOG" id="COG1538">
    <property type="taxonomic scope" value="Bacteria"/>
</dbReference>
<accession>B3EPD6</accession>
<dbReference type="KEGG" id="cpb:Cphamn1_0863"/>
<dbReference type="PANTHER" id="PTHR30203:SF24">
    <property type="entry name" value="BLR4935 PROTEIN"/>
    <property type="match status" value="1"/>
</dbReference>
<protein>
    <submittedName>
        <fullName evidence="2">Outer membrane efflux protein</fullName>
    </submittedName>
</protein>
<dbReference type="InterPro" id="IPR003423">
    <property type="entry name" value="OMP_efflux"/>
</dbReference>
<gene>
    <name evidence="2" type="ordered locus">Cphamn1_0863</name>
</gene>